<sequence>KKWKPENRCSKSTFPPYQFLKHAPRTEEEQGGRGKVMNDLQIFFQCVPIISRHALLTQRSIAADKHQGIDTDSEAGI</sequence>
<evidence type="ECO:0000313" key="1">
    <source>
        <dbReference type="EMBL" id="GMT30156.1"/>
    </source>
</evidence>
<protein>
    <submittedName>
        <fullName evidence="1">Uncharacterized protein</fullName>
    </submittedName>
</protein>
<reference evidence="1" key="1">
    <citation type="submission" date="2023-10" db="EMBL/GenBank/DDBJ databases">
        <title>Genome assembly of Pristionchus species.</title>
        <authorList>
            <person name="Yoshida K."/>
            <person name="Sommer R.J."/>
        </authorList>
    </citation>
    <scope>NUCLEOTIDE SEQUENCE</scope>
    <source>
        <strain evidence="1">RS5133</strain>
    </source>
</reference>
<dbReference type="AlphaFoldDB" id="A0AAV5WGY4"/>
<name>A0AAV5WGY4_9BILA</name>
<organism evidence="1 2">
    <name type="scientific">Pristionchus fissidentatus</name>
    <dbReference type="NCBI Taxonomy" id="1538716"/>
    <lineage>
        <taxon>Eukaryota</taxon>
        <taxon>Metazoa</taxon>
        <taxon>Ecdysozoa</taxon>
        <taxon>Nematoda</taxon>
        <taxon>Chromadorea</taxon>
        <taxon>Rhabditida</taxon>
        <taxon>Rhabditina</taxon>
        <taxon>Diplogasteromorpha</taxon>
        <taxon>Diplogasteroidea</taxon>
        <taxon>Neodiplogasteridae</taxon>
        <taxon>Pristionchus</taxon>
    </lineage>
</organism>
<evidence type="ECO:0000313" key="2">
    <source>
        <dbReference type="Proteomes" id="UP001432322"/>
    </source>
</evidence>
<feature type="non-terminal residue" evidence="1">
    <location>
        <position position="1"/>
    </location>
</feature>
<gene>
    <name evidence="1" type="ORF">PFISCL1PPCAC_21453</name>
</gene>
<comment type="caution">
    <text evidence="1">The sequence shown here is derived from an EMBL/GenBank/DDBJ whole genome shotgun (WGS) entry which is preliminary data.</text>
</comment>
<dbReference type="EMBL" id="BTSY01000005">
    <property type="protein sequence ID" value="GMT30156.1"/>
    <property type="molecule type" value="Genomic_DNA"/>
</dbReference>
<accession>A0AAV5WGY4</accession>
<dbReference type="Proteomes" id="UP001432322">
    <property type="component" value="Unassembled WGS sequence"/>
</dbReference>
<keyword evidence="2" id="KW-1185">Reference proteome</keyword>
<proteinExistence type="predicted"/>